<reference evidence="2" key="2">
    <citation type="submission" date="2020-09" db="EMBL/GenBank/DDBJ databases">
        <authorList>
            <person name="Sun Q."/>
            <person name="Kim S."/>
        </authorList>
    </citation>
    <scope>NUCLEOTIDE SEQUENCE</scope>
    <source>
        <strain evidence="2">KCTC 32437</strain>
    </source>
</reference>
<keyword evidence="1" id="KW-0472">Membrane</keyword>
<gene>
    <name evidence="2" type="ORF">GCM10007989_08150</name>
</gene>
<sequence>MTELLAALFLAIVIEGLIYAAFPEQMQKTLASIMNMPPASLRIAGLLAAGGGLLMLWLVRSAS</sequence>
<dbReference type="RefSeq" id="WP_189423643.1">
    <property type="nucleotide sequence ID" value="NZ_BMZE01000001.1"/>
</dbReference>
<dbReference type="EMBL" id="BMZE01000001">
    <property type="protein sequence ID" value="GHA15729.1"/>
    <property type="molecule type" value="Genomic_DNA"/>
</dbReference>
<keyword evidence="1" id="KW-1133">Transmembrane helix</keyword>
<dbReference type="Pfam" id="PF09838">
    <property type="entry name" value="DUF2065"/>
    <property type="match status" value="1"/>
</dbReference>
<dbReference type="Proteomes" id="UP000646579">
    <property type="component" value="Unassembled WGS sequence"/>
</dbReference>
<accession>A0A918S0B0</accession>
<evidence type="ECO:0000256" key="1">
    <source>
        <dbReference type="SAM" id="Phobius"/>
    </source>
</evidence>
<organism evidence="2 3">
    <name type="scientific">Devosia pacifica</name>
    <dbReference type="NCBI Taxonomy" id="1335967"/>
    <lineage>
        <taxon>Bacteria</taxon>
        <taxon>Pseudomonadati</taxon>
        <taxon>Pseudomonadota</taxon>
        <taxon>Alphaproteobacteria</taxon>
        <taxon>Hyphomicrobiales</taxon>
        <taxon>Devosiaceae</taxon>
        <taxon>Devosia</taxon>
    </lineage>
</organism>
<dbReference type="PANTHER" id="PTHR38602:SF1">
    <property type="entry name" value="INNER MEMBRANE PROTEIN"/>
    <property type="match status" value="1"/>
</dbReference>
<evidence type="ECO:0000313" key="2">
    <source>
        <dbReference type="EMBL" id="GHA15729.1"/>
    </source>
</evidence>
<proteinExistence type="predicted"/>
<reference evidence="2" key="1">
    <citation type="journal article" date="2014" name="Int. J. Syst. Evol. Microbiol.">
        <title>Complete genome sequence of Corynebacterium casei LMG S-19264T (=DSM 44701T), isolated from a smear-ripened cheese.</title>
        <authorList>
            <consortium name="US DOE Joint Genome Institute (JGI-PGF)"/>
            <person name="Walter F."/>
            <person name="Albersmeier A."/>
            <person name="Kalinowski J."/>
            <person name="Ruckert C."/>
        </authorList>
    </citation>
    <scope>NUCLEOTIDE SEQUENCE</scope>
    <source>
        <strain evidence="2">KCTC 32437</strain>
    </source>
</reference>
<feature type="transmembrane region" description="Helical" evidence="1">
    <location>
        <begin position="39"/>
        <end position="59"/>
    </location>
</feature>
<name>A0A918S0B0_9HYPH</name>
<dbReference type="InterPro" id="IPR019201">
    <property type="entry name" value="DUF2065"/>
</dbReference>
<evidence type="ECO:0000313" key="3">
    <source>
        <dbReference type="Proteomes" id="UP000646579"/>
    </source>
</evidence>
<evidence type="ECO:0008006" key="4">
    <source>
        <dbReference type="Google" id="ProtNLM"/>
    </source>
</evidence>
<keyword evidence="1" id="KW-0812">Transmembrane</keyword>
<protein>
    <recommendedName>
        <fullName evidence="4">DUF2065 domain-containing protein</fullName>
    </recommendedName>
</protein>
<dbReference type="AlphaFoldDB" id="A0A918S0B0"/>
<keyword evidence="3" id="KW-1185">Reference proteome</keyword>
<comment type="caution">
    <text evidence="2">The sequence shown here is derived from an EMBL/GenBank/DDBJ whole genome shotgun (WGS) entry which is preliminary data.</text>
</comment>
<dbReference type="PANTHER" id="PTHR38602">
    <property type="entry name" value="INNER MEMBRANE PROTEIN-RELATED"/>
    <property type="match status" value="1"/>
</dbReference>